<evidence type="ECO:0000256" key="1">
    <source>
        <dbReference type="ARBA" id="ARBA00022729"/>
    </source>
</evidence>
<dbReference type="InterPro" id="IPR051829">
    <property type="entry name" value="Multiheme_Cytochr_ET"/>
</dbReference>
<organism evidence="4 5">
    <name type="scientific">Desulfuromusa kysingii</name>
    <dbReference type="NCBI Taxonomy" id="37625"/>
    <lineage>
        <taxon>Bacteria</taxon>
        <taxon>Pseudomonadati</taxon>
        <taxon>Thermodesulfobacteriota</taxon>
        <taxon>Desulfuromonadia</taxon>
        <taxon>Desulfuromonadales</taxon>
        <taxon>Geopsychrobacteraceae</taxon>
        <taxon>Desulfuromusa</taxon>
    </lineage>
</organism>
<dbReference type="Gene3D" id="1.10.1130.10">
    <property type="entry name" value="Flavocytochrome C3, Chain A"/>
    <property type="match status" value="1"/>
</dbReference>
<dbReference type="Pfam" id="PF13435">
    <property type="entry name" value="Cytochrome_C554"/>
    <property type="match status" value="1"/>
</dbReference>
<keyword evidence="5" id="KW-1185">Reference proteome</keyword>
<gene>
    <name evidence="4" type="ORF">SAMN05660420_00891</name>
</gene>
<dbReference type="InterPro" id="IPR023155">
    <property type="entry name" value="Cyt_c-552/4"/>
</dbReference>
<evidence type="ECO:0000256" key="2">
    <source>
        <dbReference type="SAM" id="SignalP"/>
    </source>
</evidence>
<dbReference type="PANTHER" id="PTHR35038:SF8">
    <property type="entry name" value="C-TYPE POLYHEME CYTOCHROME OMCC"/>
    <property type="match status" value="1"/>
</dbReference>
<dbReference type="SUPFAM" id="SSF48695">
    <property type="entry name" value="Multiheme cytochromes"/>
    <property type="match status" value="1"/>
</dbReference>
<feature type="domain" description="Cytochrome c-552/4" evidence="3">
    <location>
        <begin position="56"/>
        <end position="138"/>
    </location>
</feature>
<feature type="signal peptide" evidence="2">
    <location>
        <begin position="1"/>
        <end position="23"/>
    </location>
</feature>
<dbReference type="Proteomes" id="UP000199409">
    <property type="component" value="Unassembled WGS sequence"/>
</dbReference>
<dbReference type="RefSeq" id="WP_092345123.1">
    <property type="nucleotide sequence ID" value="NZ_FNQN01000002.1"/>
</dbReference>
<dbReference type="OrthoDB" id="9814800at2"/>
<reference evidence="4 5" key="1">
    <citation type="submission" date="2016-10" db="EMBL/GenBank/DDBJ databases">
        <authorList>
            <person name="de Groot N.N."/>
        </authorList>
    </citation>
    <scope>NUCLEOTIDE SEQUENCE [LARGE SCALE GENOMIC DNA]</scope>
    <source>
        <strain evidence="4 5">DSM 7343</strain>
    </source>
</reference>
<evidence type="ECO:0000259" key="3">
    <source>
        <dbReference type="Pfam" id="PF13435"/>
    </source>
</evidence>
<protein>
    <submittedName>
        <fullName evidence="4">Cytochrome c554 and c-prime</fullName>
    </submittedName>
</protein>
<proteinExistence type="predicted"/>
<dbReference type="STRING" id="37625.SAMN05660420_00891"/>
<dbReference type="GO" id="GO:0016491">
    <property type="term" value="F:oxidoreductase activity"/>
    <property type="evidence" value="ECO:0007669"/>
    <property type="project" value="TreeGrafter"/>
</dbReference>
<feature type="chain" id="PRO_5011771050" evidence="2">
    <location>
        <begin position="24"/>
        <end position="484"/>
    </location>
</feature>
<accession>A0A1H3XAH6</accession>
<dbReference type="InterPro" id="IPR036280">
    <property type="entry name" value="Multihaem_cyt_sf"/>
</dbReference>
<evidence type="ECO:0000313" key="4">
    <source>
        <dbReference type="EMBL" id="SDZ96359.1"/>
    </source>
</evidence>
<evidence type="ECO:0000313" key="5">
    <source>
        <dbReference type="Proteomes" id="UP000199409"/>
    </source>
</evidence>
<dbReference type="PANTHER" id="PTHR35038">
    <property type="entry name" value="DISSIMILATORY SULFITE REDUCTASE SIRA"/>
    <property type="match status" value="1"/>
</dbReference>
<dbReference type="AlphaFoldDB" id="A0A1H3XAH6"/>
<keyword evidence="1 2" id="KW-0732">Signal</keyword>
<name>A0A1H3XAH6_9BACT</name>
<sequence>MQLKQVCVFLGVSIILAVFSSLAAAEFAVVDKEQYPYAPSLIQWEKTAAEFTEPETCGECHPQQYEEWRGSMHSLAFQDPIYQGELMLAIEAVGHDVARQCEGCHSAAAVVTGEVKGAGLTGLSPLAMAGVSCDVCHSIKGHSHWQTPTHQPENGSMILSPGKEVDGEAVLTKFGPLPVEEGCGDGFHECIESPLHQQTELCGSCHQITHYEKHTPLEMTYSEWKNSPYAAKGINCQDCHMVELETFKRSADTFQKPVRDEYHHYFNGANFLMYALTEMAAQKSGDEELAASSRQKYEMAVGRLQAAATLDISPVYRHGKLAEVVVRINNQRAGHYLPTSLTNIRQMWLEVTATDASGKTILSSGQVNSKGQLPADARRFNSDGMGDNMHFAIDPWSIVSFSKHDTIPPKGYREVHYGLTGTGDDPINLNVKLRFRQANQKVAEKLLSHVPDDMNLEAIYGIKEIPTVPIIDMIDKTVTISGEE</sequence>
<dbReference type="EMBL" id="FNQN01000002">
    <property type="protein sequence ID" value="SDZ96359.1"/>
    <property type="molecule type" value="Genomic_DNA"/>
</dbReference>